<dbReference type="GO" id="GO:0016020">
    <property type="term" value="C:membrane"/>
    <property type="evidence" value="ECO:0007669"/>
    <property type="project" value="UniProtKB-SubCell"/>
</dbReference>
<evidence type="ECO:0000256" key="4">
    <source>
        <dbReference type="ARBA" id="ARBA00023136"/>
    </source>
</evidence>
<keyword evidence="3 5" id="KW-1133">Transmembrane helix</keyword>
<feature type="transmembrane region" description="Helical" evidence="5">
    <location>
        <begin position="164"/>
        <end position="191"/>
    </location>
</feature>
<feature type="transmembrane region" description="Helical" evidence="5">
    <location>
        <begin position="104"/>
        <end position="128"/>
    </location>
</feature>
<feature type="transmembrane region" description="Helical" evidence="5">
    <location>
        <begin position="12"/>
        <end position="32"/>
    </location>
</feature>
<keyword evidence="6" id="KW-0496">Mitochondrion</keyword>
<feature type="transmembrane region" description="Helical" evidence="5">
    <location>
        <begin position="221"/>
        <end position="240"/>
    </location>
</feature>
<dbReference type="AlphaFoldDB" id="E5Q3H0"/>
<dbReference type="GeneID" id="10020785"/>
<feature type="transmembrane region" description="Helical" evidence="5">
    <location>
        <begin position="63"/>
        <end position="84"/>
    </location>
</feature>
<dbReference type="InterPro" id="IPR002033">
    <property type="entry name" value="TatC"/>
</dbReference>
<accession>E5Q3H0</accession>
<dbReference type="Pfam" id="PF00902">
    <property type="entry name" value="TatC"/>
    <property type="match status" value="1"/>
</dbReference>
<sequence length="250" mass="30833">MFLLYYFFELNFRIIYIFISFIICISVSFLYFESILLLEIYPVIKGLFGNFIIIHITEVFDIIYLSILSMSCFCIMPLFIYQFYCFFNIGWYFYQIQFVKKNLFIYNSFIIILLFFYYYSILPNTLFFFTQWSFFKKISFFLNIEIDFNVFLYITWVLKLRYNFIVLLLGILLLSVHLGLFYPVWLFYILIKFYRKQLFFLSVTIIYFIIPPDIFLQIILILFLIIIYEVIFFLICYKFVNFNDNNYAYN</sequence>
<keyword evidence="4 5" id="KW-0472">Membrane</keyword>
<evidence type="ECO:0000313" key="6">
    <source>
        <dbReference type="EMBL" id="ADR03253.1"/>
    </source>
</evidence>
<evidence type="ECO:0000256" key="3">
    <source>
        <dbReference type="ARBA" id="ARBA00022989"/>
    </source>
</evidence>
<name>E5Q3H0_9FLOR</name>
<dbReference type="RefSeq" id="YP_004062237.1">
    <property type="nucleotide sequence ID" value="NC_014773.1"/>
</dbReference>
<proteinExistence type="predicted"/>
<protein>
    <submittedName>
        <fullName evidence="6">SecY</fullName>
    </submittedName>
</protein>
<feature type="transmembrane region" description="Helical" evidence="5">
    <location>
        <begin position="140"/>
        <end position="158"/>
    </location>
</feature>
<dbReference type="EMBL" id="HQ586061">
    <property type="protein sequence ID" value="ADR03253.1"/>
    <property type="molecule type" value="Genomic_DNA"/>
</dbReference>
<evidence type="ECO:0000256" key="1">
    <source>
        <dbReference type="ARBA" id="ARBA00004141"/>
    </source>
</evidence>
<evidence type="ECO:0000256" key="5">
    <source>
        <dbReference type="SAM" id="Phobius"/>
    </source>
</evidence>
<comment type="subcellular location">
    <subcellularLocation>
        <location evidence="1">Membrane</location>
        <topology evidence="1">Multi-pass membrane protein</topology>
    </subcellularLocation>
</comment>
<organism evidence="6">
    <name type="scientific">Plocamiocolax pulvinatus</name>
    <dbReference type="NCBI Taxonomy" id="35206"/>
    <lineage>
        <taxon>Eukaryota</taxon>
        <taxon>Rhodophyta</taxon>
        <taxon>Florideophyceae</taxon>
        <taxon>Rhodymeniophycidae</taxon>
        <taxon>Plocamiales</taxon>
        <taxon>Plocamiaceae</taxon>
        <taxon>Plocamiocolax</taxon>
    </lineage>
</organism>
<feature type="transmembrane region" description="Helical" evidence="5">
    <location>
        <begin position="38"/>
        <end position="56"/>
    </location>
</feature>
<evidence type="ECO:0000256" key="2">
    <source>
        <dbReference type="ARBA" id="ARBA00022692"/>
    </source>
</evidence>
<gene>
    <name evidence="6" type="primary">secY</name>
    <name evidence="6" type="ORF">PPUL_41</name>
</gene>
<reference evidence="6" key="1">
    <citation type="journal article" date="2010" name="Genome Biol. Evol.">
        <title>Red algae lose key mitochondrial genes in response to becoming parasitic.</title>
        <authorList>
            <person name="Hancock L."/>
            <person name="Goff L."/>
            <person name="Lane C."/>
        </authorList>
    </citation>
    <scope>NUCLEOTIDE SEQUENCE</scope>
</reference>
<keyword evidence="2 5" id="KW-0812">Transmembrane</keyword>
<geneLocation type="mitochondrion" evidence="6"/>